<reference evidence="11 12" key="1">
    <citation type="journal article" date="2021" name="Int. J. Syst. Evol. Microbiol.">
        <title>Steroidobacter gossypii sp. nov., isolated from soil of cotton cropping field.</title>
        <authorList>
            <person name="Huang R."/>
            <person name="Yang S."/>
            <person name="Zhen C."/>
            <person name="Liu W."/>
        </authorList>
    </citation>
    <scope>NUCLEOTIDE SEQUENCE [LARGE SCALE GENOMIC DNA]</scope>
    <source>
        <strain evidence="11 12">S1-65</strain>
    </source>
</reference>
<protein>
    <submittedName>
        <fullName evidence="11">Type II secretion system protein M</fullName>
    </submittedName>
</protein>
<keyword evidence="6 10" id="KW-0812">Transmembrane</keyword>
<evidence type="ECO:0000256" key="4">
    <source>
        <dbReference type="ARBA" id="ARBA00022475"/>
    </source>
</evidence>
<dbReference type="Gene3D" id="3.30.1360.100">
    <property type="entry name" value="General secretion pathway protein M, EpsM"/>
    <property type="match status" value="1"/>
</dbReference>
<dbReference type="Proteomes" id="UP000661077">
    <property type="component" value="Unassembled WGS sequence"/>
</dbReference>
<evidence type="ECO:0000256" key="10">
    <source>
        <dbReference type="SAM" id="Phobius"/>
    </source>
</evidence>
<feature type="transmembrane region" description="Helical" evidence="10">
    <location>
        <begin position="17"/>
        <end position="43"/>
    </location>
</feature>
<name>A0ABS1WX71_9GAMM</name>
<dbReference type="EMBL" id="JAEVLS010000002">
    <property type="protein sequence ID" value="MBM0105566.1"/>
    <property type="molecule type" value="Genomic_DNA"/>
</dbReference>
<evidence type="ECO:0000256" key="6">
    <source>
        <dbReference type="ARBA" id="ARBA00022692"/>
    </source>
</evidence>
<evidence type="ECO:0000256" key="1">
    <source>
        <dbReference type="ARBA" id="ARBA00004377"/>
    </source>
</evidence>
<evidence type="ECO:0000256" key="3">
    <source>
        <dbReference type="ARBA" id="ARBA00022448"/>
    </source>
</evidence>
<evidence type="ECO:0000256" key="7">
    <source>
        <dbReference type="ARBA" id="ARBA00022927"/>
    </source>
</evidence>
<organism evidence="11 12">
    <name type="scientific">Steroidobacter gossypii</name>
    <dbReference type="NCBI Taxonomy" id="2805490"/>
    <lineage>
        <taxon>Bacteria</taxon>
        <taxon>Pseudomonadati</taxon>
        <taxon>Pseudomonadota</taxon>
        <taxon>Gammaproteobacteria</taxon>
        <taxon>Steroidobacterales</taxon>
        <taxon>Steroidobacteraceae</taxon>
        <taxon>Steroidobacter</taxon>
    </lineage>
</organism>
<keyword evidence="3" id="KW-0813">Transport</keyword>
<dbReference type="InterPro" id="IPR023229">
    <property type="entry name" value="T2SS_M_periplasmic_sf"/>
</dbReference>
<evidence type="ECO:0000313" key="12">
    <source>
        <dbReference type="Proteomes" id="UP000661077"/>
    </source>
</evidence>
<keyword evidence="8 10" id="KW-1133">Transmembrane helix</keyword>
<evidence type="ECO:0000256" key="9">
    <source>
        <dbReference type="ARBA" id="ARBA00023136"/>
    </source>
</evidence>
<dbReference type="Pfam" id="PF04612">
    <property type="entry name" value="T2SSM"/>
    <property type="match status" value="1"/>
</dbReference>
<evidence type="ECO:0000256" key="2">
    <source>
        <dbReference type="ARBA" id="ARBA00010637"/>
    </source>
</evidence>
<evidence type="ECO:0000256" key="5">
    <source>
        <dbReference type="ARBA" id="ARBA00022519"/>
    </source>
</evidence>
<keyword evidence="9 10" id="KW-0472">Membrane</keyword>
<dbReference type="SUPFAM" id="SSF103054">
    <property type="entry name" value="General secretion pathway protein M, EpsM"/>
    <property type="match status" value="1"/>
</dbReference>
<keyword evidence="12" id="KW-1185">Reference proteome</keyword>
<comment type="subcellular location">
    <subcellularLocation>
        <location evidence="1">Cell inner membrane</location>
        <topology evidence="1">Single-pass membrane protein</topology>
    </subcellularLocation>
</comment>
<evidence type="ECO:0000256" key="8">
    <source>
        <dbReference type="ARBA" id="ARBA00022989"/>
    </source>
</evidence>
<sequence>MQALKDRFNTLQPRERIVVIGGAILVLVTAIYFLALAPLYGAVDAQAKRVAQKEGDLAWMRSVAGEVAVLSAAAPSRPGPSNESLVVLIDRAARECGLSNSLTGQTPNGERGIRVRLESAEFDKLMVCLGTLQQVHSIDVESATIDRTAKPGLVNANLVLTRVGA</sequence>
<keyword evidence="5" id="KW-0997">Cell inner membrane</keyword>
<comment type="similarity">
    <text evidence="2">Belongs to the GSP M family.</text>
</comment>
<dbReference type="InterPro" id="IPR007690">
    <property type="entry name" value="T2SS_GspM"/>
</dbReference>
<evidence type="ECO:0000313" key="11">
    <source>
        <dbReference type="EMBL" id="MBM0105566.1"/>
    </source>
</evidence>
<dbReference type="RefSeq" id="WP_203167604.1">
    <property type="nucleotide sequence ID" value="NZ_JAEVLS010000002.1"/>
</dbReference>
<keyword evidence="4" id="KW-1003">Cell membrane</keyword>
<gene>
    <name evidence="11" type="ORF">JM946_12440</name>
</gene>
<accession>A0ABS1WX71</accession>
<comment type="caution">
    <text evidence="11">The sequence shown here is derived from an EMBL/GenBank/DDBJ whole genome shotgun (WGS) entry which is preliminary data.</text>
</comment>
<keyword evidence="7" id="KW-0653">Protein transport</keyword>
<proteinExistence type="inferred from homology"/>